<dbReference type="GO" id="GO:0005737">
    <property type="term" value="C:cytoplasm"/>
    <property type="evidence" value="ECO:0007669"/>
    <property type="project" value="UniProtKB-SubCell"/>
</dbReference>
<sequence>MFIDELKFYTRAGRGGDGVARWRHEPGREFAGPSGGNGGKGGDVFIEAVRDIHILAKYRHQKEFCAQNGEPGASDSRQGANGEDLVIKLPIGSVVKNLSTDEEFELLEEGQRHMILAGGRGGVGNEYFKSSTNRSPKEFTLGQISQEGDFTVELRLFADLGLIGLPNAGKSSLINELTNAGARVADYPFTTLNPNLGAFHGYIIADIPGLIENASDGRGLGHKFLRHIKRTKILVHLVSFESKDMMKAYKIIRKELKTYDEELAEKKEVIVLSKSDLADKDTIKNKIKEFKKVSKNVFAISIYDSESIKNLTDNLVKLLRKK</sequence>
<dbReference type="SUPFAM" id="SSF52540">
    <property type="entry name" value="P-loop containing nucleoside triphosphate hydrolases"/>
    <property type="match status" value="1"/>
</dbReference>
<dbReference type="NCBIfam" id="NF008956">
    <property type="entry name" value="PRK12299.1"/>
    <property type="match status" value="1"/>
</dbReference>
<dbReference type="EMBL" id="MFVN01000003">
    <property type="protein sequence ID" value="OGI97684.1"/>
    <property type="molecule type" value="Genomic_DNA"/>
</dbReference>
<evidence type="ECO:0000259" key="9">
    <source>
        <dbReference type="PROSITE" id="PS51710"/>
    </source>
</evidence>
<dbReference type="PIRSF" id="PIRSF002401">
    <property type="entry name" value="GTP_bd_Obg/CgtA"/>
    <property type="match status" value="1"/>
</dbReference>
<dbReference type="InterPro" id="IPR006169">
    <property type="entry name" value="GTP1_OBG_dom"/>
</dbReference>
<dbReference type="GO" id="GO:0005525">
    <property type="term" value="F:GTP binding"/>
    <property type="evidence" value="ECO:0007669"/>
    <property type="project" value="UniProtKB-UniRule"/>
</dbReference>
<dbReference type="NCBIfam" id="TIGR02729">
    <property type="entry name" value="Obg_CgtA"/>
    <property type="match status" value="1"/>
</dbReference>
<comment type="cofactor">
    <cofactor evidence="8">
        <name>Mg(2+)</name>
        <dbReference type="ChEBI" id="CHEBI:18420"/>
    </cofactor>
</comment>
<feature type="binding site" evidence="8">
    <location>
        <begin position="206"/>
        <end position="209"/>
    </location>
    <ligand>
        <name>GTP</name>
        <dbReference type="ChEBI" id="CHEBI:37565"/>
    </ligand>
</feature>
<dbReference type="FunFam" id="2.70.210.12:FF:000001">
    <property type="entry name" value="GTPase Obg"/>
    <property type="match status" value="1"/>
</dbReference>
<dbReference type="InterPro" id="IPR006074">
    <property type="entry name" value="GTP1-OBG_CS"/>
</dbReference>
<name>A0A1F6XU96_9BACT</name>
<dbReference type="InterPro" id="IPR036726">
    <property type="entry name" value="GTP1_OBG_dom_sf"/>
</dbReference>
<proteinExistence type="inferred from homology"/>
<feature type="binding site" evidence="8">
    <location>
        <begin position="189"/>
        <end position="193"/>
    </location>
    <ligand>
        <name>GTP</name>
        <dbReference type="ChEBI" id="CHEBI:37565"/>
    </ligand>
</feature>
<dbReference type="InterPro" id="IPR031167">
    <property type="entry name" value="G_OBG"/>
</dbReference>
<dbReference type="InterPro" id="IPR014100">
    <property type="entry name" value="GTP-bd_Obg/CgtA"/>
</dbReference>
<comment type="similarity">
    <text evidence="1 8">Belongs to the TRAFAC class OBG-HflX-like GTPase superfamily. OBG GTPase family.</text>
</comment>
<feature type="domain" description="OBG-type G" evidence="9">
    <location>
        <begin position="158"/>
        <end position="320"/>
    </location>
</feature>
<keyword evidence="4 8" id="KW-0547">Nucleotide-binding</keyword>
<dbReference type="GO" id="GO:0042254">
    <property type="term" value="P:ribosome biogenesis"/>
    <property type="evidence" value="ECO:0007669"/>
    <property type="project" value="UniProtKB-UniRule"/>
</dbReference>
<evidence type="ECO:0000256" key="8">
    <source>
        <dbReference type="HAMAP-Rule" id="MF_01454"/>
    </source>
</evidence>
<dbReference type="PANTHER" id="PTHR11702:SF31">
    <property type="entry name" value="MITOCHONDRIAL RIBOSOME-ASSOCIATED GTPASE 2"/>
    <property type="match status" value="1"/>
</dbReference>
<evidence type="ECO:0000256" key="3">
    <source>
        <dbReference type="ARBA" id="ARBA00022723"/>
    </source>
</evidence>
<evidence type="ECO:0000313" key="12">
    <source>
        <dbReference type="Proteomes" id="UP000177195"/>
    </source>
</evidence>
<organism evidence="11 12">
    <name type="scientific">Candidatus Nomurabacteria bacterium RIFCSPLOWO2_02_FULL_42_17</name>
    <dbReference type="NCBI Taxonomy" id="1801789"/>
    <lineage>
        <taxon>Bacteria</taxon>
        <taxon>Candidatus Nomuraibacteriota</taxon>
    </lineage>
</organism>
<feature type="binding site" evidence="8">
    <location>
        <begin position="301"/>
        <end position="303"/>
    </location>
    <ligand>
        <name>GTP</name>
        <dbReference type="ChEBI" id="CHEBI:37565"/>
    </ligand>
</feature>
<dbReference type="InterPro" id="IPR005225">
    <property type="entry name" value="Small_GTP-bd"/>
</dbReference>
<dbReference type="PROSITE" id="PS00905">
    <property type="entry name" value="GTP1_OBG"/>
    <property type="match status" value="1"/>
</dbReference>
<dbReference type="GO" id="GO:0003924">
    <property type="term" value="F:GTPase activity"/>
    <property type="evidence" value="ECO:0007669"/>
    <property type="project" value="UniProtKB-UniRule"/>
</dbReference>
<dbReference type="Pfam" id="PF01926">
    <property type="entry name" value="MMR_HSR1"/>
    <property type="match status" value="1"/>
</dbReference>
<keyword evidence="7 8" id="KW-0342">GTP-binding</keyword>
<protein>
    <recommendedName>
        <fullName evidence="8">GTPase Obg</fullName>
        <ecNumber evidence="8">3.6.5.-</ecNumber>
    </recommendedName>
    <alternativeName>
        <fullName evidence="8">GTP-binding protein Obg</fullName>
    </alternativeName>
</protein>
<dbReference type="PROSITE" id="PS51883">
    <property type="entry name" value="OBG"/>
    <property type="match status" value="1"/>
</dbReference>
<dbReference type="Pfam" id="PF01018">
    <property type="entry name" value="GTP1_OBG"/>
    <property type="match status" value="1"/>
</dbReference>
<dbReference type="InterPro" id="IPR045086">
    <property type="entry name" value="OBG_GTPase"/>
</dbReference>
<dbReference type="PRINTS" id="PR00326">
    <property type="entry name" value="GTP1OBG"/>
</dbReference>
<keyword evidence="5 8" id="KW-0378">Hydrolase</keyword>
<gene>
    <name evidence="8" type="primary">obg</name>
    <name evidence="11" type="ORF">A3I25_00275</name>
</gene>
<reference evidence="11 12" key="1">
    <citation type="journal article" date="2016" name="Nat. Commun.">
        <title>Thousands of microbial genomes shed light on interconnected biogeochemical processes in an aquifer system.</title>
        <authorList>
            <person name="Anantharaman K."/>
            <person name="Brown C.T."/>
            <person name="Hug L.A."/>
            <person name="Sharon I."/>
            <person name="Castelle C.J."/>
            <person name="Probst A.J."/>
            <person name="Thomas B.C."/>
            <person name="Singh A."/>
            <person name="Wilkins M.J."/>
            <person name="Karaoz U."/>
            <person name="Brodie E.L."/>
            <person name="Williams K.H."/>
            <person name="Hubbard S.S."/>
            <person name="Banfield J.F."/>
        </authorList>
    </citation>
    <scope>NUCLEOTIDE SEQUENCE [LARGE SCALE GENOMIC DNA]</scope>
</reference>
<dbReference type="PROSITE" id="PS51710">
    <property type="entry name" value="G_OBG"/>
    <property type="match status" value="1"/>
</dbReference>
<evidence type="ECO:0000256" key="7">
    <source>
        <dbReference type="ARBA" id="ARBA00023134"/>
    </source>
</evidence>
<comment type="subunit">
    <text evidence="8">Monomer.</text>
</comment>
<comment type="function">
    <text evidence="8">An essential GTPase which binds GTP, GDP and possibly (p)ppGpp with moderate affinity, with high nucleotide exchange rates and a fairly low GTP hydrolysis rate. Plays a role in control of the cell cycle, stress response, ribosome biogenesis and in those bacteria that undergo differentiation, in morphogenesis control.</text>
</comment>
<dbReference type="Gene3D" id="3.40.50.300">
    <property type="entry name" value="P-loop containing nucleotide triphosphate hydrolases"/>
    <property type="match status" value="1"/>
</dbReference>
<dbReference type="SUPFAM" id="SSF82051">
    <property type="entry name" value="Obg GTP-binding protein N-terminal domain"/>
    <property type="match status" value="1"/>
</dbReference>
<feature type="binding site" evidence="8">
    <location>
        <position position="191"/>
    </location>
    <ligand>
        <name>Mg(2+)</name>
        <dbReference type="ChEBI" id="CHEBI:18420"/>
    </ligand>
</feature>
<dbReference type="EC" id="3.6.5.-" evidence="8"/>
<dbReference type="InterPro" id="IPR006073">
    <property type="entry name" value="GTP-bd"/>
</dbReference>
<evidence type="ECO:0000256" key="5">
    <source>
        <dbReference type="ARBA" id="ARBA00022801"/>
    </source>
</evidence>
<evidence type="ECO:0000313" key="11">
    <source>
        <dbReference type="EMBL" id="OGI97684.1"/>
    </source>
</evidence>
<dbReference type="CDD" id="cd01898">
    <property type="entry name" value="Obg"/>
    <property type="match status" value="1"/>
</dbReference>
<dbReference type="InterPro" id="IPR027417">
    <property type="entry name" value="P-loop_NTPase"/>
</dbReference>
<feature type="binding site" evidence="8">
    <location>
        <begin position="273"/>
        <end position="276"/>
    </location>
    <ligand>
        <name>GTP</name>
        <dbReference type="ChEBI" id="CHEBI:37565"/>
    </ligand>
</feature>
<dbReference type="HAMAP" id="MF_01454">
    <property type="entry name" value="GTPase_Obg"/>
    <property type="match status" value="1"/>
</dbReference>
<dbReference type="GO" id="GO:0000287">
    <property type="term" value="F:magnesium ion binding"/>
    <property type="evidence" value="ECO:0007669"/>
    <property type="project" value="InterPro"/>
</dbReference>
<dbReference type="AlphaFoldDB" id="A0A1F6XU96"/>
<dbReference type="Gene3D" id="2.70.210.12">
    <property type="entry name" value="GTP1/OBG domain"/>
    <property type="match status" value="1"/>
</dbReference>
<keyword evidence="6 8" id="KW-0460">Magnesium</keyword>
<comment type="caution">
    <text evidence="11">The sequence shown here is derived from an EMBL/GenBank/DDBJ whole genome shotgun (WGS) entry which is preliminary data.</text>
</comment>
<evidence type="ECO:0000256" key="6">
    <source>
        <dbReference type="ARBA" id="ARBA00022842"/>
    </source>
</evidence>
<accession>A0A1F6XU96</accession>
<keyword evidence="2 8" id="KW-0963">Cytoplasm</keyword>
<keyword evidence="3 8" id="KW-0479">Metal-binding</keyword>
<comment type="subcellular location">
    <subcellularLocation>
        <location evidence="8">Cytoplasm</location>
    </subcellularLocation>
</comment>
<dbReference type="PANTHER" id="PTHR11702">
    <property type="entry name" value="DEVELOPMENTALLY REGULATED GTP-BINDING PROTEIN-RELATED"/>
    <property type="match status" value="1"/>
</dbReference>
<evidence type="ECO:0000259" key="10">
    <source>
        <dbReference type="PROSITE" id="PS51883"/>
    </source>
</evidence>
<feature type="binding site" evidence="8">
    <location>
        <begin position="164"/>
        <end position="171"/>
    </location>
    <ligand>
        <name>GTP</name>
        <dbReference type="ChEBI" id="CHEBI:37565"/>
    </ligand>
</feature>
<feature type="binding site" evidence="8">
    <location>
        <position position="171"/>
    </location>
    <ligand>
        <name>Mg(2+)</name>
        <dbReference type="ChEBI" id="CHEBI:18420"/>
    </ligand>
</feature>
<evidence type="ECO:0000256" key="2">
    <source>
        <dbReference type="ARBA" id="ARBA00022490"/>
    </source>
</evidence>
<evidence type="ECO:0000256" key="1">
    <source>
        <dbReference type="ARBA" id="ARBA00007699"/>
    </source>
</evidence>
<feature type="domain" description="Obg" evidence="10">
    <location>
        <begin position="1"/>
        <end position="157"/>
    </location>
</feature>
<dbReference type="Proteomes" id="UP000177195">
    <property type="component" value="Unassembled WGS sequence"/>
</dbReference>
<dbReference type="NCBIfam" id="TIGR00231">
    <property type="entry name" value="small_GTP"/>
    <property type="match status" value="1"/>
</dbReference>
<evidence type="ECO:0000256" key="4">
    <source>
        <dbReference type="ARBA" id="ARBA00022741"/>
    </source>
</evidence>